<protein>
    <submittedName>
        <fullName evidence="1">Uncharacterized protein</fullName>
    </submittedName>
</protein>
<evidence type="ECO:0000313" key="2">
    <source>
        <dbReference type="Proteomes" id="UP000054477"/>
    </source>
</evidence>
<reference evidence="1 2" key="1">
    <citation type="submission" date="2014-04" db="EMBL/GenBank/DDBJ databases">
        <authorList>
            <consortium name="DOE Joint Genome Institute"/>
            <person name="Kuo A."/>
            <person name="Kohler A."/>
            <person name="Nagy L.G."/>
            <person name="Floudas D."/>
            <person name="Copeland A."/>
            <person name="Barry K.W."/>
            <person name="Cichocki N."/>
            <person name="Veneault-Fourrey C."/>
            <person name="LaButti K."/>
            <person name="Lindquist E.A."/>
            <person name="Lipzen A."/>
            <person name="Lundell T."/>
            <person name="Morin E."/>
            <person name="Murat C."/>
            <person name="Sun H."/>
            <person name="Tunlid A."/>
            <person name="Henrissat B."/>
            <person name="Grigoriev I.V."/>
            <person name="Hibbett D.S."/>
            <person name="Martin F."/>
            <person name="Nordberg H.P."/>
            <person name="Cantor M.N."/>
            <person name="Hua S.X."/>
        </authorList>
    </citation>
    <scope>NUCLEOTIDE SEQUENCE [LARGE SCALE GENOMIC DNA]</scope>
    <source>
        <strain evidence="1 2">LaAM-08-1</strain>
    </source>
</reference>
<feature type="non-terminal residue" evidence="1">
    <location>
        <position position="1"/>
    </location>
</feature>
<organism evidence="1 2">
    <name type="scientific">Laccaria amethystina LaAM-08-1</name>
    <dbReference type="NCBI Taxonomy" id="1095629"/>
    <lineage>
        <taxon>Eukaryota</taxon>
        <taxon>Fungi</taxon>
        <taxon>Dikarya</taxon>
        <taxon>Basidiomycota</taxon>
        <taxon>Agaricomycotina</taxon>
        <taxon>Agaricomycetes</taxon>
        <taxon>Agaricomycetidae</taxon>
        <taxon>Agaricales</taxon>
        <taxon>Agaricineae</taxon>
        <taxon>Hydnangiaceae</taxon>
        <taxon>Laccaria</taxon>
    </lineage>
</organism>
<sequence length="57" mass="6444">PHGLHWTPLDSTGFHWIPLDFTMYWTIISIVTNLDWTGLPAPFSTQNWTGLDSTGLS</sequence>
<dbReference type="Proteomes" id="UP000054477">
    <property type="component" value="Unassembled WGS sequence"/>
</dbReference>
<dbReference type="OrthoDB" id="7689696at2759"/>
<keyword evidence="2" id="KW-1185">Reference proteome</keyword>
<gene>
    <name evidence="1" type="ORF">K443DRAFT_112555</name>
</gene>
<name>A0A0C9WIK7_9AGAR</name>
<proteinExistence type="predicted"/>
<dbReference type="HOGENOM" id="CLU_3002025_0_0_1"/>
<reference evidence="2" key="2">
    <citation type="submission" date="2015-01" db="EMBL/GenBank/DDBJ databases">
        <title>Evolutionary Origins and Diversification of the Mycorrhizal Mutualists.</title>
        <authorList>
            <consortium name="DOE Joint Genome Institute"/>
            <consortium name="Mycorrhizal Genomics Consortium"/>
            <person name="Kohler A."/>
            <person name="Kuo A."/>
            <person name="Nagy L.G."/>
            <person name="Floudas D."/>
            <person name="Copeland A."/>
            <person name="Barry K.W."/>
            <person name="Cichocki N."/>
            <person name="Veneault-Fourrey C."/>
            <person name="LaButti K."/>
            <person name="Lindquist E.A."/>
            <person name="Lipzen A."/>
            <person name="Lundell T."/>
            <person name="Morin E."/>
            <person name="Murat C."/>
            <person name="Riley R."/>
            <person name="Ohm R."/>
            <person name="Sun H."/>
            <person name="Tunlid A."/>
            <person name="Henrissat B."/>
            <person name="Grigoriev I.V."/>
            <person name="Hibbett D.S."/>
            <person name="Martin F."/>
        </authorList>
    </citation>
    <scope>NUCLEOTIDE SEQUENCE [LARGE SCALE GENOMIC DNA]</scope>
    <source>
        <strain evidence="2">LaAM-08-1</strain>
    </source>
</reference>
<evidence type="ECO:0000313" key="1">
    <source>
        <dbReference type="EMBL" id="KIJ93114.1"/>
    </source>
</evidence>
<dbReference type="AlphaFoldDB" id="A0A0C9WIK7"/>
<accession>A0A0C9WIK7</accession>
<dbReference type="EMBL" id="KN838864">
    <property type="protein sequence ID" value="KIJ93114.1"/>
    <property type="molecule type" value="Genomic_DNA"/>
</dbReference>